<evidence type="ECO:0000256" key="6">
    <source>
        <dbReference type="ARBA" id="ARBA00022679"/>
    </source>
</evidence>
<dbReference type="GO" id="GO:0004662">
    <property type="term" value="F:CAAX-protein geranylgeranyltransferase activity"/>
    <property type="evidence" value="ECO:0007669"/>
    <property type="project" value="UniProtKB-EC"/>
</dbReference>
<protein>
    <recommendedName>
        <fullName evidence="9">Protein farnesyltransferase/geranylgeranyltransferase type-1 subunit alpha</fullName>
        <ecNumber evidence="4">2.5.1.58</ecNumber>
        <ecNumber evidence="3">2.5.1.59</ecNumber>
    </recommendedName>
    <alternativeName>
        <fullName evidence="12">CAAX farnesyltransferase subunit alpha</fullName>
    </alternativeName>
    <alternativeName>
        <fullName evidence="11">FTase-alpha</fullName>
    </alternativeName>
    <alternativeName>
        <fullName evidence="10">Ras proteins prenyltransferase subunit alpha</fullName>
    </alternativeName>
    <alternativeName>
        <fullName evidence="13">Type I protein geranyl-geranyltransferase subunit alpha</fullName>
    </alternativeName>
</protein>
<dbReference type="Proteomes" id="UP001300502">
    <property type="component" value="Unassembled WGS sequence"/>
</dbReference>
<dbReference type="EC" id="2.5.1.59" evidence="3"/>
<evidence type="ECO:0000256" key="8">
    <source>
        <dbReference type="ARBA" id="ARBA00022842"/>
    </source>
</evidence>
<evidence type="ECO:0000256" key="12">
    <source>
        <dbReference type="ARBA" id="ARBA00043086"/>
    </source>
</evidence>
<evidence type="ECO:0000256" key="5">
    <source>
        <dbReference type="ARBA" id="ARBA00022602"/>
    </source>
</evidence>
<dbReference type="EMBL" id="JANCYU010000021">
    <property type="protein sequence ID" value="KAK4524051.1"/>
    <property type="molecule type" value="Genomic_DNA"/>
</dbReference>
<dbReference type="InterPro" id="IPR002088">
    <property type="entry name" value="Prenyl_trans_a"/>
</dbReference>
<comment type="similarity">
    <text evidence="2">Belongs to the protein prenyltransferase subunit alpha family.</text>
</comment>
<keyword evidence="7" id="KW-0677">Repeat</keyword>
<gene>
    <name evidence="14" type="ORF">GAYE_SCF01G1950</name>
</gene>
<reference evidence="14 15" key="1">
    <citation type="submission" date="2022-07" db="EMBL/GenBank/DDBJ databases">
        <title>Genome-wide signatures of adaptation to extreme environments.</title>
        <authorList>
            <person name="Cho C.H."/>
            <person name="Yoon H.S."/>
        </authorList>
    </citation>
    <scope>NUCLEOTIDE SEQUENCE [LARGE SCALE GENOMIC DNA]</scope>
    <source>
        <strain evidence="14 15">108.79 E11</strain>
    </source>
</reference>
<dbReference type="GO" id="GO:0004660">
    <property type="term" value="F:protein farnesyltransferase activity"/>
    <property type="evidence" value="ECO:0007669"/>
    <property type="project" value="UniProtKB-EC"/>
</dbReference>
<sequence length="310" mass="37489">MSSSCSEEDLRTKELLELCQDIVQDMEEYMKPGKAAPIAYETHFLCISALFRVLLARKEYSERALKVSLEAIRNNPADYSCWDFRRQILQKMIGQSSAMLQRELEICDQLCLENPKNYQVWFHRRFLCSYLENPQHELEFTETTLLEDAKNYHAWSHRQWVVDLFEVLGKEEEIFSKKLLEMDFRNNSAWNYRYFILFSNQKTAVHSLQLRQSEVNFAWEMLQRSWRNESAWHYLWKVIDHEWNLFPWITQAIEELKEQQETSHNRFVWITWFHILTYRGETSQANHILDKLRNELDTFHSSFWSCGKEE</sequence>
<dbReference type="Gene3D" id="1.25.40.120">
    <property type="entry name" value="Protein prenylyltransferase"/>
    <property type="match status" value="1"/>
</dbReference>
<evidence type="ECO:0000256" key="2">
    <source>
        <dbReference type="ARBA" id="ARBA00006734"/>
    </source>
</evidence>
<proteinExistence type="inferred from homology"/>
<evidence type="ECO:0000256" key="7">
    <source>
        <dbReference type="ARBA" id="ARBA00022737"/>
    </source>
</evidence>
<organism evidence="14 15">
    <name type="scientific">Galdieria yellowstonensis</name>
    <dbReference type="NCBI Taxonomy" id="3028027"/>
    <lineage>
        <taxon>Eukaryota</taxon>
        <taxon>Rhodophyta</taxon>
        <taxon>Bangiophyceae</taxon>
        <taxon>Galdieriales</taxon>
        <taxon>Galdieriaceae</taxon>
        <taxon>Galdieria</taxon>
    </lineage>
</organism>
<evidence type="ECO:0000313" key="15">
    <source>
        <dbReference type="Proteomes" id="UP001300502"/>
    </source>
</evidence>
<accession>A0AAV9I9Y5</accession>
<comment type="cofactor">
    <cofactor evidence="1">
        <name>Mg(2+)</name>
        <dbReference type="ChEBI" id="CHEBI:18420"/>
    </cofactor>
</comment>
<keyword evidence="6" id="KW-0808">Transferase</keyword>
<dbReference type="SUPFAM" id="SSF48439">
    <property type="entry name" value="Protein prenylyltransferase"/>
    <property type="match status" value="1"/>
</dbReference>
<keyword evidence="8" id="KW-0460">Magnesium</keyword>
<evidence type="ECO:0000313" key="14">
    <source>
        <dbReference type="EMBL" id="KAK4524051.1"/>
    </source>
</evidence>
<dbReference type="EC" id="2.5.1.58" evidence="4"/>
<dbReference type="Pfam" id="PF01239">
    <property type="entry name" value="PPTA"/>
    <property type="match status" value="5"/>
</dbReference>
<evidence type="ECO:0000256" key="13">
    <source>
        <dbReference type="ARBA" id="ARBA00043219"/>
    </source>
</evidence>
<evidence type="ECO:0000256" key="4">
    <source>
        <dbReference type="ARBA" id="ARBA00012702"/>
    </source>
</evidence>
<comment type="caution">
    <text evidence="14">The sequence shown here is derived from an EMBL/GenBank/DDBJ whole genome shotgun (WGS) entry which is preliminary data.</text>
</comment>
<evidence type="ECO:0000256" key="10">
    <source>
        <dbReference type="ARBA" id="ARBA00041392"/>
    </source>
</evidence>
<dbReference type="GO" id="GO:0005965">
    <property type="term" value="C:protein farnesyltransferase complex"/>
    <property type="evidence" value="ECO:0007669"/>
    <property type="project" value="TreeGrafter"/>
</dbReference>
<dbReference type="AlphaFoldDB" id="A0AAV9I9Y5"/>
<dbReference type="PANTHER" id="PTHR11129">
    <property type="entry name" value="PROTEIN FARNESYLTRANSFERASE ALPHA SUBUNIT/RAB GERANYLGERANYL TRANSFERASE ALPHA SUBUNIT"/>
    <property type="match status" value="1"/>
</dbReference>
<name>A0AAV9I9Y5_9RHOD</name>
<evidence type="ECO:0000256" key="1">
    <source>
        <dbReference type="ARBA" id="ARBA00001946"/>
    </source>
</evidence>
<keyword evidence="15" id="KW-1185">Reference proteome</keyword>
<evidence type="ECO:0000256" key="9">
    <source>
        <dbReference type="ARBA" id="ARBA00040965"/>
    </source>
</evidence>
<dbReference type="PANTHER" id="PTHR11129:SF1">
    <property type="entry name" value="PROTEIN FARNESYLTRANSFERASE_GERANYLGERANYLTRANSFERASE TYPE-1 SUBUNIT ALPHA"/>
    <property type="match status" value="1"/>
</dbReference>
<evidence type="ECO:0000256" key="11">
    <source>
        <dbReference type="ARBA" id="ARBA00042436"/>
    </source>
</evidence>
<dbReference type="PROSITE" id="PS51147">
    <property type="entry name" value="PFTA"/>
    <property type="match status" value="4"/>
</dbReference>
<dbReference type="GO" id="GO:0005953">
    <property type="term" value="C:CAAX-protein geranylgeranyltransferase complex"/>
    <property type="evidence" value="ECO:0007669"/>
    <property type="project" value="TreeGrafter"/>
</dbReference>
<evidence type="ECO:0000256" key="3">
    <source>
        <dbReference type="ARBA" id="ARBA00012700"/>
    </source>
</evidence>
<keyword evidence="5" id="KW-0637">Prenyltransferase</keyword>